<evidence type="ECO:0000256" key="5">
    <source>
        <dbReference type="ARBA" id="ARBA00023065"/>
    </source>
</evidence>
<dbReference type="GO" id="GO:0005249">
    <property type="term" value="F:voltage-gated potassium channel activity"/>
    <property type="evidence" value="ECO:0007669"/>
    <property type="project" value="InterPro"/>
</dbReference>
<evidence type="ECO:0000313" key="11">
    <source>
        <dbReference type="Proteomes" id="UP001216390"/>
    </source>
</evidence>
<dbReference type="Pfam" id="PF07885">
    <property type="entry name" value="Ion_trans_2"/>
    <property type="match status" value="1"/>
</dbReference>
<dbReference type="GO" id="GO:0001508">
    <property type="term" value="P:action potential"/>
    <property type="evidence" value="ECO:0007669"/>
    <property type="project" value="TreeGrafter"/>
</dbReference>
<dbReference type="GO" id="GO:0008076">
    <property type="term" value="C:voltage-gated potassium channel complex"/>
    <property type="evidence" value="ECO:0007669"/>
    <property type="project" value="InterPro"/>
</dbReference>
<proteinExistence type="predicted"/>
<evidence type="ECO:0000256" key="7">
    <source>
        <dbReference type="ARBA" id="ARBA00023303"/>
    </source>
</evidence>
<evidence type="ECO:0000256" key="8">
    <source>
        <dbReference type="SAM" id="Phobius"/>
    </source>
</evidence>
<dbReference type="SUPFAM" id="SSF81324">
    <property type="entry name" value="Voltage-gated potassium channels"/>
    <property type="match status" value="1"/>
</dbReference>
<evidence type="ECO:0000313" key="10">
    <source>
        <dbReference type="EMBL" id="WCO68911.1"/>
    </source>
</evidence>
<dbReference type="EMBL" id="CP116942">
    <property type="protein sequence ID" value="WCO68911.1"/>
    <property type="molecule type" value="Genomic_DNA"/>
</dbReference>
<sequence length="177" mass="19127">MGDEVGGEEAEEVRVRSALWALVCCVVMAAGFAVAPLEGNSTWVVIVLVLVLTTVIGAPFFLIRKRLDHTRRPLADALVTVVLMLVTLVVGFSAVYVTMAHEDPDGIPGIDTKVDAVYFTVTTLATVGYGDIHPVSQSARVVATIQMLFDLTVVAVAARLVLGVAQERRRERVDRPR</sequence>
<dbReference type="InterPro" id="IPR013099">
    <property type="entry name" value="K_chnl_dom"/>
</dbReference>
<evidence type="ECO:0000256" key="1">
    <source>
        <dbReference type="ARBA" id="ARBA00004141"/>
    </source>
</evidence>
<organism evidence="10 11">
    <name type="scientific">Iamia majanohamensis</name>
    <dbReference type="NCBI Taxonomy" id="467976"/>
    <lineage>
        <taxon>Bacteria</taxon>
        <taxon>Bacillati</taxon>
        <taxon>Actinomycetota</taxon>
        <taxon>Acidimicrobiia</taxon>
        <taxon>Acidimicrobiales</taxon>
        <taxon>Iamiaceae</taxon>
        <taxon>Iamia</taxon>
    </lineage>
</organism>
<evidence type="ECO:0000256" key="3">
    <source>
        <dbReference type="ARBA" id="ARBA00022692"/>
    </source>
</evidence>
<reference evidence="10" key="1">
    <citation type="submission" date="2023-01" db="EMBL/GenBank/DDBJ databases">
        <title>The diversity of Class Acidimicrobiia in South China Sea sediment environments and the proposal of Iamia marina sp. nov., a novel species of the genus Iamia.</title>
        <authorList>
            <person name="He Y."/>
            <person name="Tian X."/>
        </authorList>
    </citation>
    <scope>NUCLEOTIDE SEQUENCE</scope>
    <source>
        <strain evidence="10">DSM 19957</strain>
    </source>
</reference>
<dbReference type="AlphaFoldDB" id="A0AAE9YAL4"/>
<dbReference type="Gene3D" id="1.10.287.70">
    <property type="match status" value="1"/>
</dbReference>
<keyword evidence="6 8" id="KW-0472">Membrane</keyword>
<protein>
    <submittedName>
        <fullName evidence="10">Potassium channel family protein</fullName>
    </submittedName>
</protein>
<feature type="transmembrane region" description="Helical" evidence="8">
    <location>
        <begin position="43"/>
        <end position="62"/>
    </location>
</feature>
<keyword evidence="11" id="KW-1185">Reference proteome</keyword>
<dbReference type="RefSeq" id="WP_272738425.1">
    <property type="nucleotide sequence ID" value="NZ_CP116942.1"/>
</dbReference>
<evidence type="ECO:0000256" key="6">
    <source>
        <dbReference type="ARBA" id="ARBA00023136"/>
    </source>
</evidence>
<keyword evidence="5" id="KW-0406">Ion transport</keyword>
<feature type="transmembrane region" description="Helical" evidence="8">
    <location>
        <begin position="141"/>
        <end position="162"/>
    </location>
</feature>
<name>A0AAE9YAL4_9ACTN</name>
<keyword evidence="2" id="KW-0813">Transport</keyword>
<accession>A0AAE9YAL4</accession>
<evidence type="ECO:0000259" key="9">
    <source>
        <dbReference type="Pfam" id="PF07885"/>
    </source>
</evidence>
<feature type="transmembrane region" description="Helical" evidence="8">
    <location>
        <begin position="74"/>
        <end position="97"/>
    </location>
</feature>
<evidence type="ECO:0000256" key="4">
    <source>
        <dbReference type="ARBA" id="ARBA00022989"/>
    </source>
</evidence>
<dbReference type="Proteomes" id="UP001216390">
    <property type="component" value="Chromosome"/>
</dbReference>
<dbReference type="InterPro" id="IPR028325">
    <property type="entry name" value="VG_K_chnl"/>
</dbReference>
<dbReference type="PANTHER" id="PTHR11537">
    <property type="entry name" value="VOLTAGE-GATED POTASSIUM CHANNEL"/>
    <property type="match status" value="1"/>
</dbReference>
<dbReference type="KEGG" id="ima:PO878_09260"/>
<comment type="subcellular location">
    <subcellularLocation>
        <location evidence="1">Membrane</location>
        <topology evidence="1">Multi-pass membrane protein</topology>
    </subcellularLocation>
</comment>
<dbReference type="PANTHER" id="PTHR11537:SF254">
    <property type="entry name" value="POTASSIUM VOLTAGE-GATED CHANNEL PROTEIN SHAB"/>
    <property type="match status" value="1"/>
</dbReference>
<keyword evidence="7 10" id="KW-0407">Ion channel</keyword>
<keyword evidence="3 8" id="KW-0812">Transmembrane</keyword>
<evidence type="ECO:0000256" key="2">
    <source>
        <dbReference type="ARBA" id="ARBA00022448"/>
    </source>
</evidence>
<feature type="transmembrane region" description="Helical" evidence="8">
    <location>
        <begin position="18"/>
        <end position="37"/>
    </location>
</feature>
<feature type="domain" description="Potassium channel" evidence="9">
    <location>
        <begin position="85"/>
        <end position="162"/>
    </location>
</feature>
<keyword evidence="4 8" id="KW-1133">Transmembrane helix</keyword>
<gene>
    <name evidence="10" type="ORF">PO878_09260</name>
</gene>